<dbReference type="Proteomes" id="UP001223072">
    <property type="component" value="Unassembled WGS sequence"/>
</dbReference>
<dbReference type="RefSeq" id="WP_307624843.1">
    <property type="nucleotide sequence ID" value="NZ_JAUSZS010000002.1"/>
</dbReference>
<evidence type="ECO:0000313" key="3">
    <source>
        <dbReference type="Proteomes" id="UP001223072"/>
    </source>
</evidence>
<organism evidence="2 3">
    <name type="scientific">Streptomyces turgidiscabies</name>
    <dbReference type="NCBI Taxonomy" id="85558"/>
    <lineage>
        <taxon>Bacteria</taxon>
        <taxon>Bacillati</taxon>
        <taxon>Actinomycetota</taxon>
        <taxon>Actinomycetes</taxon>
        <taxon>Kitasatosporales</taxon>
        <taxon>Streptomycetaceae</taxon>
        <taxon>Streptomyces</taxon>
    </lineage>
</organism>
<comment type="caution">
    <text evidence="2">The sequence shown here is derived from an EMBL/GenBank/DDBJ whole genome shotgun (WGS) entry which is preliminary data.</text>
</comment>
<dbReference type="SUPFAM" id="SSF159245">
    <property type="entry name" value="AttH-like"/>
    <property type="match status" value="1"/>
</dbReference>
<feature type="region of interest" description="Disordered" evidence="1">
    <location>
        <begin position="1"/>
        <end position="24"/>
    </location>
</feature>
<keyword evidence="3" id="KW-1185">Reference proteome</keyword>
<evidence type="ECO:0000256" key="1">
    <source>
        <dbReference type="SAM" id="MobiDB-lite"/>
    </source>
</evidence>
<feature type="compositionally biased region" description="Basic and acidic residues" evidence="1">
    <location>
        <begin position="1"/>
        <end position="15"/>
    </location>
</feature>
<name>A0ABU0RF92_9ACTN</name>
<protein>
    <submittedName>
        <fullName evidence="2">Uncharacterized protein</fullName>
    </submittedName>
</protein>
<evidence type="ECO:0000313" key="2">
    <source>
        <dbReference type="EMBL" id="MDQ0930646.1"/>
    </source>
</evidence>
<sequence>MVTRQDDPNPRRGATDPHSLPLNTVQYDPARPQGHYESFYQRGNHPTEPRAFWIRYTVFSPAGMPESAIGELWAVYFDGVTGRHVVAKEEYPIAECDFRRGTFGARVGDRVLEPGRLKGEATGPNGSIGWDLTYEGGEPPLFLLPPKMYAGGFPKAKSLVGMPLARFDGSLTVDGETVDVDGWTGSQNHNWGSQHTDYYAFGQVAGFDDAPDSFLEIVTARAKIGPVRTPMATFLVLRHDDREHQLISMRRALTAKAQFGYFHWDFSTSDDSVIVKGRFLATREQFVGLNYYNPPGGIKHCLNTKITSCELEVRNKVTGKVDRLRTEHRALMEILTDDRSHGIEIRA</sequence>
<dbReference type="EMBL" id="JAUSZS010000002">
    <property type="protein sequence ID" value="MDQ0930646.1"/>
    <property type="molecule type" value="Genomic_DNA"/>
</dbReference>
<reference evidence="2 3" key="1">
    <citation type="submission" date="2023-07" db="EMBL/GenBank/DDBJ databases">
        <title>Comparative genomics of wheat-associated soil bacteria to identify genetic determinants of phenazine resistance.</title>
        <authorList>
            <person name="Mouncey N."/>
        </authorList>
    </citation>
    <scope>NUCLEOTIDE SEQUENCE [LARGE SCALE GENOMIC DNA]</scope>
    <source>
        <strain evidence="2 3">W2I16</strain>
    </source>
</reference>
<proteinExistence type="predicted"/>
<gene>
    <name evidence="2" type="ORF">QFZ49_000553</name>
</gene>
<accession>A0ABU0RF92</accession>